<feature type="compositionally biased region" description="Polar residues" evidence="1">
    <location>
        <begin position="315"/>
        <end position="328"/>
    </location>
</feature>
<feature type="region of interest" description="Disordered" evidence="1">
    <location>
        <begin position="196"/>
        <end position="215"/>
    </location>
</feature>
<accession>A0AAD7BRG8</accession>
<dbReference type="EMBL" id="JARKIF010000010">
    <property type="protein sequence ID" value="KAJ7628662.1"/>
    <property type="molecule type" value="Genomic_DNA"/>
</dbReference>
<gene>
    <name evidence="2" type="ORF">FB45DRAFT_749135</name>
</gene>
<organism evidence="2 3">
    <name type="scientific">Roridomyces roridus</name>
    <dbReference type="NCBI Taxonomy" id="1738132"/>
    <lineage>
        <taxon>Eukaryota</taxon>
        <taxon>Fungi</taxon>
        <taxon>Dikarya</taxon>
        <taxon>Basidiomycota</taxon>
        <taxon>Agaricomycotina</taxon>
        <taxon>Agaricomycetes</taxon>
        <taxon>Agaricomycetidae</taxon>
        <taxon>Agaricales</taxon>
        <taxon>Marasmiineae</taxon>
        <taxon>Mycenaceae</taxon>
        <taxon>Roridomyces</taxon>
    </lineage>
</organism>
<reference evidence="2" key="1">
    <citation type="submission" date="2023-03" db="EMBL/GenBank/DDBJ databases">
        <title>Massive genome expansion in bonnet fungi (Mycena s.s.) driven by repeated elements and novel gene families across ecological guilds.</title>
        <authorList>
            <consortium name="Lawrence Berkeley National Laboratory"/>
            <person name="Harder C.B."/>
            <person name="Miyauchi S."/>
            <person name="Viragh M."/>
            <person name="Kuo A."/>
            <person name="Thoen E."/>
            <person name="Andreopoulos B."/>
            <person name="Lu D."/>
            <person name="Skrede I."/>
            <person name="Drula E."/>
            <person name="Henrissat B."/>
            <person name="Morin E."/>
            <person name="Kohler A."/>
            <person name="Barry K."/>
            <person name="LaButti K."/>
            <person name="Morin E."/>
            <person name="Salamov A."/>
            <person name="Lipzen A."/>
            <person name="Mereny Z."/>
            <person name="Hegedus B."/>
            <person name="Baldrian P."/>
            <person name="Stursova M."/>
            <person name="Weitz H."/>
            <person name="Taylor A."/>
            <person name="Grigoriev I.V."/>
            <person name="Nagy L.G."/>
            <person name="Martin F."/>
            <person name="Kauserud H."/>
        </authorList>
    </citation>
    <scope>NUCLEOTIDE SEQUENCE</scope>
    <source>
        <strain evidence="2">9284</strain>
    </source>
</reference>
<keyword evidence="3" id="KW-1185">Reference proteome</keyword>
<proteinExistence type="predicted"/>
<protein>
    <recommendedName>
        <fullName evidence="4">Clp1</fullName>
    </recommendedName>
</protein>
<feature type="compositionally biased region" description="Acidic residues" evidence="1">
    <location>
        <begin position="298"/>
        <end position="310"/>
    </location>
</feature>
<evidence type="ECO:0008006" key="4">
    <source>
        <dbReference type="Google" id="ProtNLM"/>
    </source>
</evidence>
<dbReference type="Proteomes" id="UP001221142">
    <property type="component" value="Unassembled WGS sequence"/>
</dbReference>
<dbReference type="AlphaFoldDB" id="A0AAD7BRG8"/>
<comment type="caution">
    <text evidence="2">The sequence shown here is derived from an EMBL/GenBank/DDBJ whole genome shotgun (WGS) entry which is preliminary data.</text>
</comment>
<evidence type="ECO:0000256" key="1">
    <source>
        <dbReference type="SAM" id="MobiDB-lite"/>
    </source>
</evidence>
<evidence type="ECO:0000313" key="2">
    <source>
        <dbReference type="EMBL" id="KAJ7628662.1"/>
    </source>
</evidence>
<evidence type="ECO:0000313" key="3">
    <source>
        <dbReference type="Proteomes" id="UP001221142"/>
    </source>
</evidence>
<name>A0AAD7BRG8_9AGAR</name>
<feature type="region of interest" description="Disordered" evidence="1">
    <location>
        <begin position="284"/>
        <end position="328"/>
    </location>
</feature>
<sequence length="328" mass="35377">MQDAEPLPPPQPSLTTQTYRLPRELLRPAYQEISRETLQAVDPDLGDVDDIEIEYLRDAFEDIGPALYRTLASVVADPPKESLPKELVISVTDQGDFPAPTHLLAVYGSPSPAASSSSKDVAAETPRQVTLIPVHAVVLTIYCARLPPLIPTPASQERTPTYKVPVQPLCLPSPTTFPLLSSFLYTKRSSHLLKSLLPTPPPPTLTSTEGGPSESRTQHLSAFAATLASTYTAQALLRHIHTTHGLWQNACVLGVHDDGLWEVLELVWEVLLTAMAISAGTPDLMVKRLTPPPPEQEREQEEGEQGDAPDAEQAGSATASESGTPAPT</sequence>